<dbReference type="InterPro" id="IPR001041">
    <property type="entry name" value="2Fe-2S_ferredoxin-type"/>
</dbReference>
<dbReference type="GO" id="GO:0016491">
    <property type="term" value="F:oxidoreductase activity"/>
    <property type="evidence" value="ECO:0007669"/>
    <property type="project" value="UniProtKB-KW"/>
</dbReference>
<name>A0A9P0FZX3_CHRIL</name>
<dbReference type="InterPro" id="IPR036318">
    <property type="entry name" value="FAD-bd_PCMH-like_sf"/>
</dbReference>
<dbReference type="Gene3D" id="3.30.465.10">
    <property type="match status" value="1"/>
</dbReference>
<feature type="binding site" evidence="17">
    <location>
        <position position="48"/>
    </location>
    <ligand>
        <name>[2Fe-2S] cluster</name>
        <dbReference type="ChEBI" id="CHEBI:190135"/>
        <label>1</label>
    </ligand>
</feature>
<accession>A0A9P0FZX3</accession>
<evidence type="ECO:0000313" key="21">
    <source>
        <dbReference type="Proteomes" id="UP001154114"/>
    </source>
</evidence>
<evidence type="ECO:0000256" key="17">
    <source>
        <dbReference type="PIRSR" id="PIRSR000127-3"/>
    </source>
</evidence>
<dbReference type="Gene3D" id="3.10.20.30">
    <property type="match status" value="1"/>
</dbReference>
<dbReference type="Pfam" id="PF01315">
    <property type="entry name" value="Ald_Xan_dh_C"/>
    <property type="match status" value="1"/>
</dbReference>
<dbReference type="InterPro" id="IPR012675">
    <property type="entry name" value="Beta-grasp_dom_sf"/>
</dbReference>
<dbReference type="Proteomes" id="UP001154114">
    <property type="component" value="Chromosome 7"/>
</dbReference>
<dbReference type="InterPro" id="IPR006058">
    <property type="entry name" value="2Fe2S_fd_BS"/>
</dbReference>
<dbReference type="Gene3D" id="3.30.365.10">
    <property type="entry name" value="Aldehyde oxidase/xanthine dehydrogenase, molybdopterin binding domain"/>
    <property type="match status" value="4"/>
</dbReference>
<dbReference type="InterPro" id="IPR016166">
    <property type="entry name" value="FAD-bd_PCMH"/>
</dbReference>
<dbReference type="InterPro" id="IPR036884">
    <property type="entry name" value="2Fe-2S-bd_dom_sf"/>
</dbReference>
<sequence length="1260" mass="140960">MSHISAMERVRFKVNGVEHSVGCEVSSDVTLLDYVRNHIGLKGTKYMCREAGCGACVLSVRRGDTPSYAVNSCMMPVTSCHGLEITTIEELGNRKKGYHPLQKTLAEDHGSQCGYCSPGWVMSMYSLVHTNPNITMLEVEKSLGSNICRCTGFRPILEAFRKFAKDAPRQISLPDIEDLHICKKTGEECDRSKCEDSEWCFVDKEDVIEIKLKDGRLWVRVQTVKDIFRILERKGMDSYMLMSGNTGKGVYPIAEYPRLLIDISDVKDLKGYVLNKDLIVNAGTTLTEFLEILKTVAKRNNFGYLQKLYDHILEVAHIPVRNVASIAGNLMLKNQNNWFSSDIFLLLETVGAQVTIQLNSIIKRTLTMQQFMKTNMTGRVFLNVILPPLSNEHKLVTFKIMPRSQSAHSLINAGFLYKMTCANIVTNARIVFGALSPSFVRANETEKFLIGKNLFTNQTLNSALNLLEKELLVVENPPEPSVEFRKKVALGLFYKGLLQLAPTNFLGARYRSGAINLHETRPISRGAQMFEVDQKMWPINQPIMQVDALLKTSGEAFYVEDLPQYPNEVFCALALSTVAVGDIVSIDASKALAYPGVIAFYSAKDIPGVNAFILPVNVIFSSDEEVFSSGPVQYYNQPIGVIVAETRAIADRAAKLVEATYENVKEPVLDVKANKADPDKTTIFADLEATDRGENVAGIVKGANSIYGQYHFSIETLVTVIKPSEQGLDVYTSSHWIEGVQIMISKALKMDQNRIDVHTRRVGGSFGIKVTRIIQGAVAAALVAKKLNRPCRFIQSLTTNTRAVGKRLPCYSEFEAGVDTTGKIQYLNLDNYEDHGYKINEQFNFLGLTVYNNCYDKSRWNFKTFSSTTDTAKNTWARAPGTLENIAMAEFVMEQIAYQMDLDHLDVRLANLASEHAGALKEMVDSIVIKSDYKNRRDFVTKFNSENRWKKRGLRFAFLRWSPTGGLNMYISLSVYRGDGTVIITHGGIEMGQGINTKAVQVAAYVLNISIDKIKIKENNTMIGPNCNYSGGSILNQNVIVGVRRACDELLARLQPVRDQMDNPTWEELITEAYNNNVDLQTTGFTLATEMYDHPAYGVTLAEVEIDVLTGELEVLRVDLCEDVGLSVSPEIDVGQVEGAFIMGMGYWTCENLVYSKTGELLTDRTWNYYVPLARDIPQDWRVYFKKNSYSEEILFGSKCIGEPPICMAIVIAFAIRAAIVAARQESGIPTKQWFPEDGPYTVERRCLLTSTNVADFKFN</sequence>
<feature type="binding site" evidence="17">
    <location>
        <position position="878"/>
    </location>
    <ligand>
        <name>Mo-molybdopterin</name>
        <dbReference type="ChEBI" id="CHEBI:71302"/>
    </ligand>
    <ligandPart>
        <name>Mo</name>
        <dbReference type="ChEBI" id="CHEBI:28685"/>
    </ligandPart>
</feature>
<dbReference type="OrthoDB" id="8300278at2759"/>
<dbReference type="Pfam" id="PF01799">
    <property type="entry name" value="Fer2_2"/>
    <property type="match status" value="1"/>
</dbReference>
<dbReference type="InterPro" id="IPR005107">
    <property type="entry name" value="CO_DH_flav_C"/>
</dbReference>
<evidence type="ECO:0000256" key="9">
    <source>
        <dbReference type="ARBA" id="ARBA00022827"/>
    </source>
</evidence>
<dbReference type="InterPro" id="IPR036856">
    <property type="entry name" value="Ald_Oxase/Xan_DH_a/b_sf"/>
</dbReference>
<feature type="binding site" evidence="17">
    <location>
        <position position="150"/>
    </location>
    <ligand>
        <name>[2Fe-2S] cluster</name>
        <dbReference type="ChEBI" id="CHEBI:190135"/>
        <label>2</label>
    </ligand>
</feature>
<keyword evidence="5 17" id="KW-0500">Molybdenum</keyword>
<dbReference type="SUPFAM" id="SSF54292">
    <property type="entry name" value="2Fe-2S ferredoxin-like"/>
    <property type="match status" value="1"/>
</dbReference>
<evidence type="ECO:0000256" key="4">
    <source>
        <dbReference type="ARBA" id="ARBA00011738"/>
    </source>
</evidence>
<dbReference type="GO" id="GO:0051537">
    <property type="term" value="F:2 iron, 2 sulfur cluster binding"/>
    <property type="evidence" value="ECO:0007669"/>
    <property type="project" value="UniProtKB-KW"/>
</dbReference>
<evidence type="ECO:0000256" key="3">
    <source>
        <dbReference type="ARBA" id="ARBA00006849"/>
    </source>
</evidence>
<feature type="binding site" evidence="17">
    <location>
        <position position="56"/>
    </location>
    <ligand>
        <name>[2Fe-2S] cluster</name>
        <dbReference type="ChEBI" id="CHEBI:190135"/>
        <label>1</label>
    </ligand>
</feature>
<dbReference type="SUPFAM" id="SSF54665">
    <property type="entry name" value="CO dehydrogenase molybdoprotein N-domain-like"/>
    <property type="match status" value="1"/>
</dbReference>
<evidence type="ECO:0000259" key="18">
    <source>
        <dbReference type="PROSITE" id="PS51085"/>
    </source>
</evidence>
<evidence type="ECO:0000256" key="14">
    <source>
        <dbReference type="ARBA" id="ARBA00034078"/>
    </source>
</evidence>
<evidence type="ECO:0008006" key="22">
    <source>
        <dbReference type="Google" id="ProtNLM"/>
    </source>
</evidence>
<dbReference type="PROSITE" id="PS51085">
    <property type="entry name" value="2FE2S_FER_2"/>
    <property type="match status" value="1"/>
</dbReference>
<dbReference type="GO" id="GO:0005506">
    <property type="term" value="F:iron ion binding"/>
    <property type="evidence" value="ECO:0007669"/>
    <property type="project" value="InterPro"/>
</dbReference>
<dbReference type="FunFam" id="3.30.365.10:FF:000002">
    <property type="entry name" value="Xanthine dehydrogenase oxidase"/>
    <property type="match status" value="1"/>
</dbReference>
<proteinExistence type="inferred from homology"/>
<dbReference type="FunFam" id="3.30.365.10:FF:000001">
    <property type="entry name" value="Xanthine dehydrogenase oxidase"/>
    <property type="match status" value="1"/>
</dbReference>
<protein>
    <recommendedName>
        <fullName evidence="22">Aldehyde oxidase</fullName>
    </recommendedName>
</protein>
<evidence type="ECO:0000256" key="11">
    <source>
        <dbReference type="ARBA" id="ARBA00023004"/>
    </source>
</evidence>
<dbReference type="InterPro" id="IPR036683">
    <property type="entry name" value="CO_DH_flav_C_dom_sf"/>
</dbReference>
<evidence type="ECO:0000256" key="12">
    <source>
        <dbReference type="ARBA" id="ARBA00023014"/>
    </source>
</evidence>
<dbReference type="PANTHER" id="PTHR11908">
    <property type="entry name" value="XANTHINE DEHYDROGENASE"/>
    <property type="match status" value="1"/>
</dbReference>
<dbReference type="InterPro" id="IPR002888">
    <property type="entry name" value="2Fe-2S-bd"/>
</dbReference>
<dbReference type="Pfam" id="PF00941">
    <property type="entry name" value="FAD_binding_5"/>
    <property type="match status" value="1"/>
</dbReference>
<dbReference type="SUPFAM" id="SSF56176">
    <property type="entry name" value="FAD-binding/transporter-associated domain-like"/>
    <property type="match status" value="1"/>
</dbReference>
<gene>
    <name evidence="20" type="ORF">CINC_LOCUS11847</name>
</gene>
<feature type="binding site" evidence="17">
    <location>
        <position position="1032"/>
    </location>
    <ligand>
        <name>Mo-molybdopterin</name>
        <dbReference type="ChEBI" id="CHEBI:71302"/>
    </ligand>
    <ligandPart>
        <name>Mo</name>
        <dbReference type="ChEBI" id="CHEBI:28685"/>
    </ligandPart>
</feature>
<dbReference type="PROSITE" id="PS51387">
    <property type="entry name" value="FAD_PCMH"/>
    <property type="match status" value="1"/>
</dbReference>
<evidence type="ECO:0000256" key="8">
    <source>
        <dbReference type="ARBA" id="ARBA00022723"/>
    </source>
</evidence>
<dbReference type="GO" id="GO:0005777">
    <property type="term" value="C:peroxisome"/>
    <property type="evidence" value="ECO:0007669"/>
    <property type="project" value="UniProtKB-SubCell"/>
</dbReference>
<organism evidence="20 21">
    <name type="scientific">Chrysodeixis includens</name>
    <name type="common">Soybean looper</name>
    <name type="synonym">Pseudoplusia includens</name>
    <dbReference type="NCBI Taxonomy" id="689277"/>
    <lineage>
        <taxon>Eukaryota</taxon>
        <taxon>Metazoa</taxon>
        <taxon>Ecdysozoa</taxon>
        <taxon>Arthropoda</taxon>
        <taxon>Hexapoda</taxon>
        <taxon>Insecta</taxon>
        <taxon>Pterygota</taxon>
        <taxon>Neoptera</taxon>
        <taxon>Endopterygota</taxon>
        <taxon>Lepidoptera</taxon>
        <taxon>Glossata</taxon>
        <taxon>Ditrysia</taxon>
        <taxon>Noctuoidea</taxon>
        <taxon>Noctuidae</taxon>
        <taxon>Plusiinae</taxon>
        <taxon>Chrysodeixis</taxon>
    </lineage>
</organism>
<comment type="subcellular location">
    <subcellularLocation>
        <location evidence="2">Peroxisome</location>
    </subcellularLocation>
</comment>
<dbReference type="SUPFAM" id="SSF56003">
    <property type="entry name" value="Molybdenum cofactor-binding domain"/>
    <property type="match status" value="1"/>
</dbReference>
<evidence type="ECO:0000256" key="5">
    <source>
        <dbReference type="ARBA" id="ARBA00022505"/>
    </source>
</evidence>
<evidence type="ECO:0000256" key="13">
    <source>
        <dbReference type="ARBA" id="ARBA00023140"/>
    </source>
</evidence>
<evidence type="ECO:0000256" key="2">
    <source>
        <dbReference type="ARBA" id="ARBA00004275"/>
    </source>
</evidence>
<dbReference type="InterPro" id="IPR016208">
    <property type="entry name" value="Ald_Oxase/xanthine_DH-like"/>
</dbReference>
<feature type="binding site" evidence="17">
    <location>
        <position position="148"/>
    </location>
    <ligand>
        <name>[2Fe-2S] cluster</name>
        <dbReference type="ChEBI" id="CHEBI:190135"/>
        <label>2</label>
    </ligand>
</feature>
<comment type="subunit">
    <text evidence="4">Homodimer.</text>
</comment>
<comment type="cofactor">
    <cofactor evidence="14">
        <name>[2Fe-2S] cluster</name>
        <dbReference type="ChEBI" id="CHEBI:190135"/>
    </cofactor>
</comment>
<keyword evidence="21" id="KW-1185">Reference proteome</keyword>
<dbReference type="FunFam" id="3.30.390.50:FF:000003">
    <property type="entry name" value="Aldehyde oxidase1"/>
    <property type="match status" value="1"/>
</dbReference>
<feature type="active site" description="Proton acceptor" evidence="15">
    <location>
        <position position="1203"/>
    </location>
</feature>
<keyword evidence="11 17" id="KW-0408">Iron</keyword>
<reference evidence="20" key="1">
    <citation type="submission" date="2021-12" db="EMBL/GenBank/DDBJ databases">
        <authorList>
            <person name="King R."/>
        </authorList>
    </citation>
    <scope>NUCLEOTIDE SEQUENCE</scope>
</reference>
<dbReference type="SUPFAM" id="SSF55447">
    <property type="entry name" value="CO dehydrogenase flavoprotein C-terminal domain-like"/>
    <property type="match status" value="1"/>
</dbReference>
<evidence type="ECO:0000256" key="6">
    <source>
        <dbReference type="ARBA" id="ARBA00022630"/>
    </source>
</evidence>
<evidence type="ECO:0000259" key="19">
    <source>
        <dbReference type="PROSITE" id="PS51387"/>
    </source>
</evidence>
<dbReference type="SMART" id="SM01092">
    <property type="entry name" value="CO_deh_flav_C"/>
    <property type="match status" value="1"/>
</dbReference>
<dbReference type="EMBL" id="LR824010">
    <property type="protein sequence ID" value="CAH0625213.1"/>
    <property type="molecule type" value="Genomic_DNA"/>
</dbReference>
<feature type="domain" description="FAD-binding PCMH-type" evidence="19">
    <location>
        <begin position="211"/>
        <end position="391"/>
    </location>
</feature>
<dbReference type="InterPro" id="IPR037165">
    <property type="entry name" value="AldOxase/xan_DH_Mopterin-bd_sf"/>
</dbReference>
<evidence type="ECO:0000256" key="1">
    <source>
        <dbReference type="ARBA" id="ARBA00001974"/>
    </source>
</evidence>
<dbReference type="Gene3D" id="1.10.150.120">
    <property type="entry name" value="[2Fe-2S]-binding domain"/>
    <property type="match status" value="1"/>
</dbReference>
<feature type="binding site" evidence="17">
    <location>
        <position position="53"/>
    </location>
    <ligand>
        <name>[2Fe-2S] cluster</name>
        <dbReference type="ChEBI" id="CHEBI:190135"/>
        <label>1</label>
    </ligand>
</feature>
<feature type="binding site" evidence="16">
    <location>
        <begin position="325"/>
        <end position="329"/>
    </location>
    <ligand>
        <name>FAD</name>
        <dbReference type="ChEBI" id="CHEBI:57692"/>
    </ligand>
</feature>
<evidence type="ECO:0000313" key="20">
    <source>
        <dbReference type="EMBL" id="CAH0625213.1"/>
    </source>
</evidence>
<dbReference type="PANTHER" id="PTHR11908:SF132">
    <property type="entry name" value="ALDEHYDE OXIDASE 1-RELATED"/>
    <property type="match status" value="1"/>
</dbReference>
<dbReference type="InterPro" id="IPR016169">
    <property type="entry name" value="FAD-bd_PCMH_sub2"/>
</dbReference>
<feature type="binding site" evidence="17">
    <location>
        <position position="116"/>
    </location>
    <ligand>
        <name>[2Fe-2S] cluster</name>
        <dbReference type="ChEBI" id="CHEBI:190135"/>
        <label>2</label>
    </ligand>
</feature>
<dbReference type="AlphaFoldDB" id="A0A9P0FZX3"/>
<dbReference type="Pfam" id="PF02738">
    <property type="entry name" value="MoCoBD_1"/>
    <property type="match status" value="1"/>
</dbReference>
<dbReference type="Pfam" id="PF20256">
    <property type="entry name" value="MoCoBD_2"/>
    <property type="match status" value="1"/>
</dbReference>
<keyword evidence="12 17" id="KW-0411">Iron-sulfur</keyword>
<comment type="cofactor">
    <cofactor evidence="17">
        <name>[2Fe-2S] cluster</name>
        <dbReference type="ChEBI" id="CHEBI:190135"/>
    </cofactor>
    <text evidence="17">Binds 2 [2Fe-2S] clusters.</text>
</comment>
<dbReference type="InterPro" id="IPR000674">
    <property type="entry name" value="Ald_Oxase/Xan_DH_a/b"/>
</dbReference>
<keyword evidence="9 16" id="KW-0274">FAD</keyword>
<comment type="cofactor">
    <cofactor evidence="17">
        <name>Mo-molybdopterin</name>
        <dbReference type="ChEBI" id="CHEBI:71302"/>
    </cofactor>
    <text evidence="17">Binds 1 Mo-molybdopterin (Mo-MPT) cofactor per subunit.</text>
</comment>
<dbReference type="InterPro" id="IPR008274">
    <property type="entry name" value="AldOxase/xan_DH_MoCoBD1"/>
</dbReference>
<dbReference type="CDD" id="cd00207">
    <property type="entry name" value="fer2"/>
    <property type="match status" value="1"/>
</dbReference>
<dbReference type="GO" id="GO:0071949">
    <property type="term" value="F:FAD binding"/>
    <property type="evidence" value="ECO:0007669"/>
    <property type="project" value="InterPro"/>
</dbReference>
<dbReference type="InterPro" id="IPR002346">
    <property type="entry name" value="Mopterin_DH_FAD-bd"/>
</dbReference>
<evidence type="ECO:0000256" key="10">
    <source>
        <dbReference type="ARBA" id="ARBA00023002"/>
    </source>
</evidence>
<keyword evidence="7 17" id="KW-0001">2Fe-2S</keyword>
<keyword evidence="8 17" id="KW-0479">Metal-binding</keyword>
<evidence type="ECO:0000256" key="15">
    <source>
        <dbReference type="PIRSR" id="PIRSR000127-1"/>
    </source>
</evidence>
<dbReference type="InterPro" id="IPR036010">
    <property type="entry name" value="2Fe-2S_ferredoxin-like_sf"/>
</dbReference>
<feature type="binding site" evidence="17">
    <location>
        <position position="73"/>
    </location>
    <ligand>
        <name>[2Fe-2S] cluster</name>
        <dbReference type="ChEBI" id="CHEBI:190135"/>
        <label>1</label>
    </ligand>
</feature>
<dbReference type="SUPFAM" id="SSF47741">
    <property type="entry name" value="CO dehydrogenase ISP C-domain like"/>
    <property type="match status" value="1"/>
</dbReference>
<keyword evidence="13" id="KW-0576">Peroxisome</keyword>
<dbReference type="Gene3D" id="3.30.390.50">
    <property type="entry name" value="CO dehydrogenase flavoprotein, C-terminal domain"/>
    <property type="match status" value="1"/>
</dbReference>
<feature type="binding site" evidence="16">
    <location>
        <position position="399"/>
    </location>
    <ligand>
        <name>FAD</name>
        <dbReference type="ChEBI" id="CHEBI:57692"/>
    </ligand>
</feature>
<evidence type="ECO:0000256" key="16">
    <source>
        <dbReference type="PIRSR" id="PIRSR000127-2"/>
    </source>
</evidence>
<dbReference type="SMART" id="SM01008">
    <property type="entry name" value="Ald_Xan_dh_C"/>
    <property type="match status" value="1"/>
</dbReference>
<comment type="cofactor">
    <cofactor evidence="1 16">
        <name>FAD</name>
        <dbReference type="ChEBI" id="CHEBI:57692"/>
    </cofactor>
</comment>
<evidence type="ECO:0000256" key="7">
    <source>
        <dbReference type="ARBA" id="ARBA00022714"/>
    </source>
</evidence>
<keyword evidence="10" id="KW-0560">Oxidoreductase</keyword>
<dbReference type="Pfam" id="PF03450">
    <property type="entry name" value="CO_deh_flav_C"/>
    <property type="match status" value="1"/>
</dbReference>
<dbReference type="PROSITE" id="PS00197">
    <property type="entry name" value="2FE2S_FER_1"/>
    <property type="match status" value="1"/>
</dbReference>
<feature type="domain" description="2Fe-2S ferredoxin-type" evidence="18">
    <location>
        <begin position="8"/>
        <end position="91"/>
    </location>
</feature>
<comment type="similarity">
    <text evidence="3">Belongs to the xanthine dehydrogenase family.</text>
</comment>
<dbReference type="PIRSF" id="PIRSF000127">
    <property type="entry name" value="Xanthine_DH"/>
    <property type="match status" value="1"/>
</dbReference>
<dbReference type="Gene3D" id="3.90.1170.50">
    <property type="entry name" value="Aldehyde oxidase/xanthine dehydrogenase, a/b hammerhead"/>
    <property type="match status" value="1"/>
</dbReference>
<dbReference type="InterPro" id="IPR046867">
    <property type="entry name" value="AldOxase/xan_DH_MoCoBD2"/>
</dbReference>
<feature type="binding site" evidence="17">
    <location>
        <position position="766"/>
    </location>
    <ligand>
        <name>Mo-molybdopterin</name>
        <dbReference type="ChEBI" id="CHEBI:71302"/>
    </ligand>
    <ligandPart>
        <name>Mo</name>
        <dbReference type="ChEBI" id="CHEBI:28685"/>
    </ligandPart>
</feature>
<keyword evidence="6" id="KW-0285">Flavoprotein</keyword>
<dbReference type="Pfam" id="PF00111">
    <property type="entry name" value="Fer2"/>
    <property type="match status" value="1"/>
</dbReference>
<feature type="binding site" evidence="17">
    <location>
        <position position="113"/>
    </location>
    <ligand>
        <name>[2Fe-2S] cluster</name>
        <dbReference type="ChEBI" id="CHEBI:190135"/>
        <label>2</label>
    </ligand>
</feature>